<keyword evidence="3" id="KW-1185">Reference proteome</keyword>
<dbReference type="AlphaFoldDB" id="A0A8X6PQF8"/>
<evidence type="ECO:0000313" key="3">
    <source>
        <dbReference type="Proteomes" id="UP000887013"/>
    </source>
</evidence>
<gene>
    <name evidence="2" type="ORF">NPIL_258031</name>
</gene>
<name>A0A8X6PQF8_NEPPI</name>
<reference evidence="2" key="1">
    <citation type="submission" date="2020-08" db="EMBL/GenBank/DDBJ databases">
        <title>Multicomponent nature underlies the extraordinary mechanical properties of spider dragline silk.</title>
        <authorList>
            <person name="Kono N."/>
            <person name="Nakamura H."/>
            <person name="Mori M."/>
            <person name="Yoshida Y."/>
            <person name="Ohtoshi R."/>
            <person name="Malay A.D."/>
            <person name="Moran D.A.P."/>
            <person name="Tomita M."/>
            <person name="Numata K."/>
            <person name="Arakawa K."/>
        </authorList>
    </citation>
    <scope>NUCLEOTIDE SEQUENCE</scope>
</reference>
<comment type="caution">
    <text evidence="2">The sequence shown here is derived from an EMBL/GenBank/DDBJ whole genome shotgun (WGS) entry which is preliminary data.</text>
</comment>
<accession>A0A8X6PQF8</accession>
<feature type="region of interest" description="Disordered" evidence="1">
    <location>
        <begin position="81"/>
        <end position="100"/>
    </location>
</feature>
<evidence type="ECO:0000256" key="1">
    <source>
        <dbReference type="SAM" id="MobiDB-lite"/>
    </source>
</evidence>
<proteinExistence type="predicted"/>
<evidence type="ECO:0000313" key="2">
    <source>
        <dbReference type="EMBL" id="GFT75965.1"/>
    </source>
</evidence>
<sequence>MDPKRSSRKRKLYEVKQECSVSESSSFVNVSEPESKRIAFTLEESEYEPVKDPREKVWNWLEKNPSSPKPSTPQNYFLFAEDDPNPEATRGMKSSSFIAN</sequence>
<dbReference type="EMBL" id="BMAW01070978">
    <property type="protein sequence ID" value="GFT75965.1"/>
    <property type="molecule type" value="Genomic_DNA"/>
</dbReference>
<protein>
    <submittedName>
        <fullName evidence="2">Uncharacterized protein</fullName>
    </submittedName>
</protein>
<dbReference type="Proteomes" id="UP000887013">
    <property type="component" value="Unassembled WGS sequence"/>
</dbReference>
<organism evidence="2 3">
    <name type="scientific">Nephila pilipes</name>
    <name type="common">Giant wood spider</name>
    <name type="synonym">Nephila maculata</name>
    <dbReference type="NCBI Taxonomy" id="299642"/>
    <lineage>
        <taxon>Eukaryota</taxon>
        <taxon>Metazoa</taxon>
        <taxon>Ecdysozoa</taxon>
        <taxon>Arthropoda</taxon>
        <taxon>Chelicerata</taxon>
        <taxon>Arachnida</taxon>
        <taxon>Araneae</taxon>
        <taxon>Araneomorphae</taxon>
        <taxon>Entelegynae</taxon>
        <taxon>Araneoidea</taxon>
        <taxon>Nephilidae</taxon>
        <taxon>Nephila</taxon>
    </lineage>
</organism>